<dbReference type="Pfam" id="PF01981">
    <property type="entry name" value="PTH2"/>
    <property type="match status" value="1"/>
</dbReference>
<dbReference type="CDD" id="cd02429">
    <property type="entry name" value="PTH2_like"/>
    <property type="match status" value="1"/>
</dbReference>
<name>A0AAD8P9I2_TARER</name>
<dbReference type="PANTHER" id="PTHR46194:SF1">
    <property type="entry name" value="PEPTIDYL-TRNA HYDROLASE PTRHD1-RELATED"/>
    <property type="match status" value="1"/>
</dbReference>
<comment type="catalytic activity">
    <reaction evidence="3">
        <text>an N-acyl-L-alpha-aminoacyl-tRNA + H2O = an N-acyl-L-amino acid + a tRNA + H(+)</text>
        <dbReference type="Rhea" id="RHEA:54448"/>
        <dbReference type="Rhea" id="RHEA-COMP:10123"/>
        <dbReference type="Rhea" id="RHEA-COMP:13883"/>
        <dbReference type="ChEBI" id="CHEBI:15377"/>
        <dbReference type="ChEBI" id="CHEBI:15378"/>
        <dbReference type="ChEBI" id="CHEBI:59874"/>
        <dbReference type="ChEBI" id="CHEBI:78442"/>
        <dbReference type="ChEBI" id="CHEBI:138191"/>
        <dbReference type="EC" id="3.1.1.29"/>
    </reaction>
</comment>
<keyword evidence="4" id="KW-1133">Transmembrane helix</keyword>
<dbReference type="SUPFAM" id="SSF102462">
    <property type="entry name" value="Peptidyl-tRNA hydrolase II"/>
    <property type="match status" value="1"/>
</dbReference>
<keyword evidence="4" id="KW-0472">Membrane</keyword>
<gene>
    <name evidence="5" type="ORF">QVD17_04140</name>
</gene>
<dbReference type="InterPro" id="IPR042237">
    <property type="entry name" value="PTRHD1"/>
</dbReference>
<dbReference type="PANTHER" id="PTHR46194">
    <property type="entry name" value="PEPTIDYL-TRNA HYDROLASE PTRHD1-RELATED"/>
    <property type="match status" value="1"/>
</dbReference>
<keyword evidence="6" id="KW-1185">Reference proteome</keyword>
<evidence type="ECO:0000313" key="5">
    <source>
        <dbReference type="EMBL" id="KAK1438333.1"/>
    </source>
</evidence>
<dbReference type="InterPro" id="IPR002833">
    <property type="entry name" value="PTH2"/>
</dbReference>
<keyword evidence="4" id="KW-0812">Transmembrane</keyword>
<comment type="caution">
    <text evidence="5">The sequence shown here is derived from an EMBL/GenBank/DDBJ whole genome shotgun (WGS) entry which is preliminary data.</text>
</comment>
<accession>A0AAD8P9I2</accession>
<sequence length="434" mass="49757">MVSVHSTRYIAHFTSFNIHPTTSYRTTLPPSLLQLHIRRRSAPMASSTEDPSAGNSESTSDVLVQYVVLRRDLIDTWPLGSVVTQGCHASVAAIWSHKDDPHTIDYCSPNNLDSMHKVTLEVKGETQLKNLSDKLTSNNIAHKLWIEQPENYPTCLASKPYPKSVVSSFFKKLKLLSQVFDNCFDGDGRPPYLGFDNCFESVALIPYNKFKTHGPFIFFSISSFCLFLPIINKKFHNLRLRSSICTSIQVNFYQCYALMMLIIKYGFNFNPHFVNLYHDFDLHIPLYHLFLFDFLLSDLFHITLIWYFFFLHVTDVPSVLQKQTISWTLQNDTFTNQVCCKFGFFVQPTTHMHTWVVDSSASLMSTNQVGNYQMRTSQFKPTSSSRQISVPSAASSNQHPTGTFYVNISNPDIYWFKQPIQSRLILTQLKISGI</sequence>
<dbReference type="Gene3D" id="3.40.1490.10">
    <property type="entry name" value="Bit1"/>
    <property type="match status" value="1"/>
</dbReference>
<evidence type="ECO:0000256" key="4">
    <source>
        <dbReference type="SAM" id="Phobius"/>
    </source>
</evidence>
<dbReference type="GO" id="GO:0004045">
    <property type="term" value="F:peptidyl-tRNA hydrolase activity"/>
    <property type="evidence" value="ECO:0007669"/>
    <property type="project" value="UniProtKB-EC"/>
</dbReference>
<dbReference type="EC" id="3.1.1.29" evidence="1"/>
<evidence type="ECO:0000256" key="2">
    <source>
        <dbReference type="ARBA" id="ARBA00022801"/>
    </source>
</evidence>
<evidence type="ECO:0000313" key="6">
    <source>
        <dbReference type="Proteomes" id="UP001229421"/>
    </source>
</evidence>
<dbReference type="AlphaFoldDB" id="A0AAD8P9I2"/>
<feature type="transmembrane region" description="Helical" evidence="4">
    <location>
        <begin position="244"/>
        <end position="267"/>
    </location>
</feature>
<proteinExistence type="predicted"/>
<evidence type="ECO:0000256" key="1">
    <source>
        <dbReference type="ARBA" id="ARBA00013260"/>
    </source>
</evidence>
<feature type="transmembrane region" description="Helical" evidence="4">
    <location>
        <begin position="287"/>
        <end position="310"/>
    </location>
</feature>
<feature type="transmembrane region" description="Helical" evidence="4">
    <location>
        <begin position="214"/>
        <end position="232"/>
    </location>
</feature>
<dbReference type="Proteomes" id="UP001229421">
    <property type="component" value="Unassembled WGS sequence"/>
</dbReference>
<protein>
    <recommendedName>
        <fullName evidence="1">peptidyl-tRNA hydrolase</fullName>
        <ecNumber evidence="1">3.1.1.29</ecNumber>
    </recommendedName>
</protein>
<keyword evidence="2" id="KW-0378">Hydrolase</keyword>
<organism evidence="5 6">
    <name type="scientific">Tagetes erecta</name>
    <name type="common">African marigold</name>
    <dbReference type="NCBI Taxonomy" id="13708"/>
    <lineage>
        <taxon>Eukaryota</taxon>
        <taxon>Viridiplantae</taxon>
        <taxon>Streptophyta</taxon>
        <taxon>Embryophyta</taxon>
        <taxon>Tracheophyta</taxon>
        <taxon>Spermatophyta</taxon>
        <taxon>Magnoliopsida</taxon>
        <taxon>eudicotyledons</taxon>
        <taxon>Gunneridae</taxon>
        <taxon>Pentapetalae</taxon>
        <taxon>asterids</taxon>
        <taxon>campanulids</taxon>
        <taxon>Asterales</taxon>
        <taxon>Asteraceae</taxon>
        <taxon>Asteroideae</taxon>
        <taxon>Heliantheae alliance</taxon>
        <taxon>Tageteae</taxon>
        <taxon>Tagetes</taxon>
    </lineage>
</organism>
<dbReference type="InterPro" id="IPR023476">
    <property type="entry name" value="Pep_tRNA_hydro_II_dom_sf"/>
</dbReference>
<dbReference type="EMBL" id="JAUHHV010000001">
    <property type="protein sequence ID" value="KAK1438333.1"/>
    <property type="molecule type" value="Genomic_DNA"/>
</dbReference>
<reference evidence="5" key="1">
    <citation type="journal article" date="2023" name="bioRxiv">
        <title>Improved chromosome-level genome assembly for marigold (Tagetes erecta).</title>
        <authorList>
            <person name="Jiang F."/>
            <person name="Yuan L."/>
            <person name="Wang S."/>
            <person name="Wang H."/>
            <person name="Xu D."/>
            <person name="Wang A."/>
            <person name="Fan W."/>
        </authorList>
    </citation>
    <scope>NUCLEOTIDE SEQUENCE</scope>
    <source>
        <strain evidence="5">WSJ</strain>
        <tissue evidence="5">Leaf</tissue>
    </source>
</reference>
<evidence type="ECO:0000256" key="3">
    <source>
        <dbReference type="ARBA" id="ARBA00048707"/>
    </source>
</evidence>